<comment type="caution">
    <text evidence="1">The sequence shown here is derived from an EMBL/GenBank/DDBJ whole genome shotgun (WGS) entry which is preliminary data.</text>
</comment>
<dbReference type="EMBL" id="JANPWB010000006">
    <property type="protein sequence ID" value="KAJ1177845.1"/>
    <property type="molecule type" value="Genomic_DNA"/>
</dbReference>
<gene>
    <name evidence="1" type="ORF">NDU88_003097</name>
</gene>
<dbReference type="AlphaFoldDB" id="A0AAV7TN32"/>
<evidence type="ECO:0000313" key="2">
    <source>
        <dbReference type="Proteomes" id="UP001066276"/>
    </source>
</evidence>
<accession>A0AAV7TN32</accession>
<reference evidence="1" key="1">
    <citation type="journal article" date="2022" name="bioRxiv">
        <title>Sequencing and chromosome-scale assembly of the giantPleurodeles waltlgenome.</title>
        <authorList>
            <person name="Brown T."/>
            <person name="Elewa A."/>
            <person name="Iarovenko S."/>
            <person name="Subramanian E."/>
            <person name="Araus A.J."/>
            <person name="Petzold A."/>
            <person name="Susuki M."/>
            <person name="Suzuki K.-i.T."/>
            <person name="Hayashi T."/>
            <person name="Toyoda A."/>
            <person name="Oliveira C."/>
            <person name="Osipova E."/>
            <person name="Leigh N.D."/>
            <person name="Simon A."/>
            <person name="Yun M.H."/>
        </authorList>
    </citation>
    <scope>NUCLEOTIDE SEQUENCE</scope>
    <source>
        <strain evidence="1">20211129_DDA</strain>
        <tissue evidence="1">Liver</tissue>
    </source>
</reference>
<sequence>MFAVRVTRGCRHSAALQALDALGSSPTEKRHISVAKAQQLFVTSDLVHRSSQSAFRPEPCTTYKEEVCSGKSAEFRAARGCAEFRDRV</sequence>
<name>A0AAV7TN32_PLEWA</name>
<dbReference type="Proteomes" id="UP001066276">
    <property type="component" value="Chromosome 3_2"/>
</dbReference>
<protein>
    <submittedName>
        <fullName evidence="1">Uncharacterized protein</fullName>
    </submittedName>
</protein>
<organism evidence="1 2">
    <name type="scientific">Pleurodeles waltl</name>
    <name type="common">Iberian ribbed newt</name>
    <dbReference type="NCBI Taxonomy" id="8319"/>
    <lineage>
        <taxon>Eukaryota</taxon>
        <taxon>Metazoa</taxon>
        <taxon>Chordata</taxon>
        <taxon>Craniata</taxon>
        <taxon>Vertebrata</taxon>
        <taxon>Euteleostomi</taxon>
        <taxon>Amphibia</taxon>
        <taxon>Batrachia</taxon>
        <taxon>Caudata</taxon>
        <taxon>Salamandroidea</taxon>
        <taxon>Salamandridae</taxon>
        <taxon>Pleurodelinae</taxon>
        <taxon>Pleurodeles</taxon>
    </lineage>
</organism>
<evidence type="ECO:0000313" key="1">
    <source>
        <dbReference type="EMBL" id="KAJ1177845.1"/>
    </source>
</evidence>
<keyword evidence="2" id="KW-1185">Reference proteome</keyword>
<proteinExistence type="predicted"/>